<proteinExistence type="predicted"/>
<keyword evidence="3" id="KW-1185">Reference proteome</keyword>
<protein>
    <recommendedName>
        <fullName evidence="1">DUF4817 domain-containing protein</fullName>
    </recommendedName>
</protein>
<comment type="caution">
    <text evidence="2">The sequence shown here is derived from an EMBL/GenBank/DDBJ whole genome shotgun (WGS) entry which is preliminary data.</text>
</comment>
<dbReference type="Proteomes" id="UP001148838">
    <property type="component" value="Unassembled WGS sequence"/>
</dbReference>
<dbReference type="EMBL" id="JAJSOF020000025">
    <property type="protein sequence ID" value="KAJ4434849.1"/>
    <property type="molecule type" value="Genomic_DNA"/>
</dbReference>
<dbReference type="Pfam" id="PF16087">
    <property type="entry name" value="DUF4817"/>
    <property type="match status" value="1"/>
</dbReference>
<accession>A0ABQ8SL18</accession>
<organism evidence="2 3">
    <name type="scientific">Periplaneta americana</name>
    <name type="common">American cockroach</name>
    <name type="synonym">Blatta americana</name>
    <dbReference type="NCBI Taxonomy" id="6978"/>
    <lineage>
        <taxon>Eukaryota</taxon>
        <taxon>Metazoa</taxon>
        <taxon>Ecdysozoa</taxon>
        <taxon>Arthropoda</taxon>
        <taxon>Hexapoda</taxon>
        <taxon>Insecta</taxon>
        <taxon>Pterygota</taxon>
        <taxon>Neoptera</taxon>
        <taxon>Polyneoptera</taxon>
        <taxon>Dictyoptera</taxon>
        <taxon>Blattodea</taxon>
        <taxon>Blattoidea</taxon>
        <taxon>Blattidae</taxon>
        <taxon>Blattinae</taxon>
        <taxon>Periplaneta</taxon>
    </lineage>
</organism>
<evidence type="ECO:0000313" key="3">
    <source>
        <dbReference type="Proteomes" id="UP001148838"/>
    </source>
</evidence>
<reference evidence="2 3" key="1">
    <citation type="journal article" date="2022" name="Allergy">
        <title>Genome assembly and annotation of Periplaneta americana reveal a comprehensive cockroach allergen profile.</title>
        <authorList>
            <person name="Wang L."/>
            <person name="Xiong Q."/>
            <person name="Saelim N."/>
            <person name="Wang L."/>
            <person name="Nong W."/>
            <person name="Wan A.T."/>
            <person name="Shi M."/>
            <person name="Liu X."/>
            <person name="Cao Q."/>
            <person name="Hui J.H.L."/>
            <person name="Sookrung N."/>
            <person name="Leung T.F."/>
            <person name="Tungtrongchitr A."/>
            <person name="Tsui S.K.W."/>
        </authorList>
    </citation>
    <scope>NUCLEOTIDE SEQUENCE [LARGE SCALE GENOMIC DNA]</scope>
    <source>
        <strain evidence="2">PWHHKU_190912</strain>
    </source>
</reference>
<name>A0ABQ8SL18_PERAM</name>
<dbReference type="InterPro" id="IPR032135">
    <property type="entry name" value="DUF4817"/>
</dbReference>
<evidence type="ECO:0000313" key="2">
    <source>
        <dbReference type="EMBL" id="KAJ4434849.1"/>
    </source>
</evidence>
<gene>
    <name evidence="2" type="ORF">ANN_23420</name>
</gene>
<sequence length="368" mass="41411">MSPGSSTDSYSVFAQPDNLVRPGFEPEPLGFAARRANRYSTANYVAAPVHLNMSVFSLAADDVVHFHCCHSQKQYLYYENIRSTSQDVTGANLKYDTAYRTIISSTECHYCIPTRRKSQGNKTQRGNAVNETAYSESHRSGSINNVTLQRNKEQNCWKDRCLHDVIRLLIRALYKNQSDSLMAADGDCHHLCKLMAPVRHRWSINDVIGGIRNTVMPSDCSPVTGVVQWTEALSSDPELRSDVDFITASVANWTKIPPKLTEFQRSEQKKSGFNGFRYYCPKTGLDPTSDTIKASLMRQLGQEEYVDIVYVYGLCDGNATAAVLAYQARFPNRRISSAQVFSRAYWQISQSGQLPSPCVKKENAQRQE</sequence>
<feature type="domain" description="DUF4817" evidence="1">
    <location>
        <begin position="303"/>
        <end position="353"/>
    </location>
</feature>
<evidence type="ECO:0000259" key="1">
    <source>
        <dbReference type="Pfam" id="PF16087"/>
    </source>
</evidence>